<evidence type="ECO:0000313" key="3">
    <source>
        <dbReference type="Proteomes" id="UP001054252"/>
    </source>
</evidence>
<keyword evidence="1" id="KW-0472">Membrane</keyword>
<keyword evidence="3" id="KW-1185">Reference proteome</keyword>
<comment type="caution">
    <text evidence="2">The sequence shown here is derived from an EMBL/GenBank/DDBJ whole genome shotgun (WGS) entry which is preliminary data.</text>
</comment>
<sequence>MEPHQERAGVPQSPCPPVPDHGGGFSPILAVFFPFLAIASMASSSIYISRLTQLYTYPVVVPIVSFRSMRIDEVLFSEITFLIFIFVHYTT</sequence>
<protein>
    <submittedName>
        <fullName evidence="2">Uncharacterized protein</fullName>
    </submittedName>
</protein>
<reference evidence="2 3" key="1">
    <citation type="journal article" date="2021" name="Commun. Biol.">
        <title>The genome of Shorea leprosula (Dipterocarpaceae) highlights the ecological relevance of drought in aseasonal tropical rainforests.</title>
        <authorList>
            <person name="Ng K.K.S."/>
            <person name="Kobayashi M.J."/>
            <person name="Fawcett J.A."/>
            <person name="Hatakeyama M."/>
            <person name="Paape T."/>
            <person name="Ng C.H."/>
            <person name="Ang C.C."/>
            <person name="Tnah L.H."/>
            <person name="Lee C.T."/>
            <person name="Nishiyama T."/>
            <person name="Sese J."/>
            <person name="O'Brien M.J."/>
            <person name="Copetti D."/>
            <person name="Mohd Noor M.I."/>
            <person name="Ong R.C."/>
            <person name="Putra M."/>
            <person name="Sireger I.Z."/>
            <person name="Indrioko S."/>
            <person name="Kosugi Y."/>
            <person name="Izuno A."/>
            <person name="Isagi Y."/>
            <person name="Lee S.L."/>
            <person name="Shimizu K.K."/>
        </authorList>
    </citation>
    <scope>NUCLEOTIDE SEQUENCE [LARGE SCALE GENOMIC DNA]</scope>
    <source>
        <strain evidence="2">214</strain>
    </source>
</reference>
<dbReference type="EMBL" id="BPVZ01000014">
    <property type="protein sequence ID" value="GKU99485.1"/>
    <property type="molecule type" value="Genomic_DNA"/>
</dbReference>
<dbReference type="Proteomes" id="UP001054252">
    <property type="component" value="Unassembled WGS sequence"/>
</dbReference>
<dbReference type="AlphaFoldDB" id="A0AAV5II24"/>
<evidence type="ECO:0000256" key="1">
    <source>
        <dbReference type="SAM" id="Phobius"/>
    </source>
</evidence>
<accession>A0AAV5II24</accession>
<name>A0AAV5II24_9ROSI</name>
<keyword evidence="1" id="KW-1133">Transmembrane helix</keyword>
<feature type="transmembrane region" description="Helical" evidence="1">
    <location>
        <begin position="28"/>
        <end position="48"/>
    </location>
</feature>
<organism evidence="2 3">
    <name type="scientific">Rubroshorea leprosula</name>
    <dbReference type="NCBI Taxonomy" id="152421"/>
    <lineage>
        <taxon>Eukaryota</taxon>
        <taxon>Viridiplantae</taxon>
        <taxon>Streptophyta</taxon>
        <taxon>Embryophyta</taxon>
        <taxon>Tracheophyta</taxon>
        <taxon>Spermatophyta</taxon>
        <taxon>Magnoliopsida</taxon>
        <taxon>eudicotyledons</taxon>
        <taxon>Gunneridae</taxon>
        <taxon>Pentapetalae</taxon>
        <taxon>rosids</taxon>
        <taxon>malvids</taxon>
        <taxon>Malvales</taxon>
        <taxon>Dipterocarpaceae</taxon>
        <taxon>Rubroshorea</taxon>
    </lineage>
</organism>
<evidence type="ECO:0000313" key="2">
    <source>
        <dbReference type="EMBL" id="GKU99485.1"/>
    </source>
</evidence>
<keyword evidence="1" id="KW-0812">Transmembrane</keyword>
<proteinExistence type="predicted"/>
<gene>
    <name evidence="2" type="ORF">SLEP1_g12333</name>
</gene>